<sequence length="220" mass="24886">MSGSVFHVVVRQFQGLVTGRRPQSHLCFYCGDKSACKRPVESEECSDSTSAGDVTASVVTEYKNQRSDKIMETMTDGQGRGEAEGKERLHEEAGVSMLPLLAGVASCAASCLMIDANRRRNTATQRFNEYVRRMLQRKRPVGLKQDQHFKGEIDSFVSNEPHVCSVHTLLLLWYHRRYTGEQVLDSRHCSTWHHDEKRTGRTDGLLQEHKAGSLSPQYRT</sequence>
<name>A0A6A4S8Q6_SCOMX</name>
<feature type="compositionally biased region" description="Basic and acidic residues" evidence="1">
    <location>
        <begin position="192"/>
        <end position="211"/>
    </location>
</feature>
<comment type="caution">
    <text evidence="2">The sequence shown here is derived from an EMBL/GenBank/DDBJ whole genome shotgun (WGS) entry which is preliminary data.</text>
</comment>
<feature type="region of interest" description="Disordered" evidence="1">
    <location>
        <begin position="192"/>
        <end position="220"/>
    </location>
</feature>
<evidence type="ECO:0000313" key="3">
    <source>
        <dbReference type="Proteomes" id="UP000438429"/>
    </source>
</evidence>
<dbReference type="AlphaFoldDB" id="A0A6A4S8Q6"/>
<gene>
    <name evidence="2" type="ORF">F2P81_020701</name>
</gene>
<protein>
    <submittedName>
        <fullName evidence="2">Uncharacterized protein</fullName>
    </submittedName>
</protein>
<dbReference type="Proteomes" id="UP000438429">
    <property type="component" value="Unassembled WGS sequence"/>
</dbReference>
<proteinExistence type="predicted"/>
<evidence type="ECO:0000256" key="1">
    <source>
        <dbReference type="SAM" id="MobiDB-lite"/>
    </source>
</evidence>
<dbReference type="EMBL" id="VEVO01000018">
    <property type="protein sequence ID" value="KAF0027960.1"/>
    <property type="molecule type" value="Genomic_DNA"/>
</dbReference>
<evidence type="ECO:0000313" key="2">
    <source>
        <dbReference type="EMBL" id="KAF0027960.1"/>
    </source>
</evidence>
<accession>A0A6A4S8Q6</accession>
<organism evidence="2 3">
    <name type="scientific">Scophthalmus maximus</name>
    <name type="common">Turbot</name>
    <name type="synonym">Psetta maxima</name>
    <dbReference type="NCBI Taxonomy" id="52904"/>
    <lineage>
        <taxon>Eukaryota</taxon>
        <taxon>Metazoa</taxon>
        <taxon>Chordata</taxon>
        <taxon>Craniata</taxon>
        <taxon>Vertebrata</taxon>
        <taxon>Euteleostomi</taxon>
        <taxon>Actinopterygii</taxon>
        <taxon>Neopterygii</taxon>
        <taxon>Teleostei</taxon>
        <taxon>Neoteleostei</taxon>
        <taxon>Acanthomorphata</taxon>
        <taxon>Carangaria</taxon>
        <taxon>Pleuronectiformes</taxon>
        <taxon>Pleuronectoidei</taxon>
        <taxon>Scophthalmidae</taxon>
        <taxon>Scophthalmus</taxon>
    </lineage>
</organism>
<reference evidence="2 3" key="1">
    <citation type="submission" date="2019-06" db="EMBL/GenBank/DDBJ databases">
        <title>Draft genomes of female and male turbot (Scophthalmus maximus).</title>
        <authorList>
            <person name="Xu H."/>
            <person name="Xu X.-W."/>
            <person name="Shao C."/>
            <person name="Chen S."/>
        </authorList>
    </citation>
    <scope>NUCLEOTIDE SEQUENCE [LARGE SCALE GENOMIC DNA]</scope>
    <source>
        <strain evidence="2">Ysfricsl-2016a</strain>
        <tissue evidence="2">Blood</tissue>
    </source>
</reference>